<sequence length="1152" mass="130794">MNISNQEQLHVSGEFINIGDERFYVIRNSDKMAPFFVSVISNSDHWLFVSSTGGLTAGRVSPETALFPYITVDKIHESNLHTGSKTLIKVDADDTSHYWEPFNQEHDHLYALTRNIYKNVLGNKLCFEEVNHDLQLLFRYTWLTSEKYGFVRECELINLSDNTASVELVDGLQNILPAGTPRFTQTNSSNLVDAYKWSELDQQTKLAYFALYSGITDRAEPSESLKANTVFCLGLDNYNALLSNEQLSEFRRGNKVSQEAHKRGIRGAYLINTRLEIPAKQSQHWQLVANIEQSQSQVVALRSQLAQPLNIKTDIASNINAGSDELARIMGAADAFQVTAQEDVAVHHYANVVFNILRGGAFDDQYQISLNDFVTTVSLFNRDVFQRHQSQLQRLQGPLDFTTLLAYIKQLNDPQLERLCYEYLPISFGRRHGDPSRPWNQFAIKLIDENNNKLLTYQGNWRDIFQNWEALTFSYPEFIENVIAKFVNASTMDGYNPYRITKEGIDWEVEEPDDPWSYIGYWGDHQIIYLQKMLELSNQFHPKRLSTLLYRDIFSYANVPYRINTFEAMLENAKSTVTYDEELATQIELRVGLMGADGKLVLDDNNQVYQVNLLEKLLVPLLCKLGNLVIDGGIWLNTQRPEWNDANNALVGQGLSIVTLCYLRRYVSFILELLVKETKAVPLSIEVSDWFGETAAALNKVRPLLNNTRLNAEQRYECLAELGKAASNYRQAIYQDSPFSGKRDHDISSITQLLEDALFAIDHTIHTNKTDSGLYHAYNLLGLQPNAVSIDSLYPMLEGQVAALSAGVLQPTEAISVLEALFDSDIYRPDQQSFMLYPDRELPLFLEKNIVPKQSIISSSLLMKMIESKDERIIVQDSDGAFRFNAELSNANDLISQLDTMSIKLGSELASNKEAIVELYESVFNHKAFTGRSGGMFGFEGLGCIYWHMVSKLLLAAMENFFIALQQGDKESTEQLGQLYYRIRGGIGFNKNPQEYGAFPTDPYSHTPKTAGAQQPGMTGQVKEEILARFGELGIRVSHGEVHFQPNLLRPCEFNTEAKDFDYLDVNNQWQRIKTPASSLGFTWCQVPIIYELNDKVSPTMTILLRDGREKVIENATLSSDFCYELFLRNGNIQQINLTLNTAQLFTQGLTE</sequence>
<reference evidence="2" key="1">
    <citation type="submission" date="2019-07" db="EMBL/GenBank/DDBJ databases">
        <title>Shewanella sp. YLB-08 draft genomic sequence.</title>
        <authorList>
            <person name="Yu L."/>
        </authorList>
    </citation>
    <scope>NUCLEOTIDE SEQUENCE [LARGE SCALE GENOMIC DNA]</scope>
    <source>
        <strain evidence="2">JCM 20706</strain>
    </source>
</reference>
<dbReference type="EMBL" id="VKGK01000002">
    <property type="protein sequence ID" value="TRY15976.1"/>
    <property type="molecule type" value="Genomic_DNA"/>
</dbReference>
<dbReference type="RefSeq" id="WP_143563071.1">
    <property type="nucleotide sequence ID" value="NZ_BMPL01000002.1"/>
</dbReference>
<accession>A0A553JU57</accession>
<proteinExistence type="predicted"/>
<keyword evidence="2" id="KW-1185">Reference proteome</keyword>
<protein>
    <recommendedName>
        <fullName evidence="3">Cellobiose phosphorylase</fullName>
    </recommendedName>
</protein>
<evidence type="ECO:0000313" key="1">
    <source>
        <dbReference type="EMBL" id="TRY15976.1"/>
    </source>
</evidence>
<organism evidence="1 2">
    <name type="scientific">Shewanella hanedai</name>
    <name type="common">Alteromonas hanedai</name>
    <dbReference type="NCBI Taxonomy" id="25"/>
    <lineage>
        <taxon>Bacteria</taxon>
        <taxon>Pseudomonadati</taxon>
        <taxon>Pseudomonadota</taxon>
        <taxon>Gammaproteobacteria</taxon>
        <taxon>Alteromonadales</taxon>
        <taxon>Shewanellaceae</taxon>
        <taxon>Shewanella</taxon>
    </lineage>
</organism>
<comment type="caution">
    <text evidence="1">The sequence shown here is derived from an EMBL/GenBank/DDBJ whole genome shotgun (WGS) entry which is preliminary data.</text>
</comment>
<dbReference type="OrthoDB" id="219241at2"/>
<name>A0A553JU57_SHEHA</name>
<evidence type="ECO:0000313" key="2">
    <source>
        <dbReference type="Proteomes" id="UP000318126"/>
    </source>
</evidence>
<gene>
    <name evidence="1" type="ORF">FN961_03090</name>
</gene>
<dbReference type="Proteomes" id="UP000318126">
    <property type="component" value="Unassembled WGS sequence"/>
</dbReference>
<dbReference type="AlphaFoldDB" id="A0A553JU57"/>
<evidence type="ECO:0008006" key="3">
    <source>
        <dbReference type="Google" id="ProtNLM"/>
    </source>
</evidence>